<reference evidence="3" key="1">
    <citation type="submission" date="2020-12" db="EMBL/GenBank/DDBJ databases">
        <title>Ramlibacter sp. nov., isolated from a freshwater alga, Cryptomonas.</title>
        <authorList>
            <person name="Kim H.M."/>
            <person name="Jeon C.O."/>
        </authorList>
    </citation>
    <scope>NUCLEOTIDE SEQUENCE</scope>
    <source>
        <strain evidence="3">CrO1</strain>
    </source>
</reference>
<feature type="region of interest" description="Disordered" evidence="1">
    <location>
        <begin position="27"/>
        <end position="127"/>
    </location>
</feature>
<accession>A0A934PZ85</accession>
<keyword evidence="4" id="KW-1185">Reference proteome</keyword>
<gene>
    <name evidence="3" type="ORF">I8E28_02135</name>
</gene>
<protein>
    <submittedName>
        <fullName evidence="3">Uncharacterized protein</fullName>
    </submittedName>
</protein>
<evidence type="ECO:0000313" key="3">
    <source>
        <dbReference type="EMBL" id="MBK0391379.1"/>
    </source>
</evidence>
<feature type="signal peptide" evidence="2">
    <location>
        <begin position="1"/>
        <end position="21"/>
    </location>
</feature>
<organism evidence="3 4">
    <name type="scientific">Ramlibacter algicola</name>
    <dbReference type="NCBI Taxonomy" id="2795217"/>
    <lineage>
        <taxon>Bacteria</taxon>
        <taxon>Pseudomonadati</taxon>
        <taxon>Pseudomonadota</taxon>
        <taxon>Betaproteobacteria</taxon>
        <taxon>Burkholderiales</taxon>
        <taxon>Comamonadaceae</taxon>
        <taxon>Ramlibacter</taxon>
    </lineage>
</organism>
<comment type="caution">
    <text evidence="3">The sequence shown here is derived from an EMBL/GenBank/DDBJ whole genome shotgun (WGS) entry which is preliminary data.</text>
</comment>
<proteinExistence type="predicted"/>
<evidence type="ECO:0000256" key="2">
    <source>
        <dbReference type="SAM" id="SignalP"/>
    </source>
</evidence>
<dbReference type="AlphaFoldDB" id="A0A934PZ85"/>
<evidence type="ECO:0000313" key="4">
    <source>
        <dbReference type="Proteomes" id="UP000617041"/>
    </source>
</evidence>
<feature type="chain" id="PRO_5037152604" evidence="2">
    <location>
        <begin position="22"/>
        <end position="127"/>
    </location>
</feature>
<sequence length="127" mass="13049">MSSQPCLLTRLALAAAAAAWAFGAVGQTQPESDAPPSVPGQVLSDAEPLPAEHRDSQGAVVIDGAPVRAQQNQPKSQPVDPSRIGRNASSLVERTRSWDDVLDADAQKDVPSGEASGAGPDDAKDSP</sequence>
<evidence type="ECO:0000256" key="1">
    <source>
        <dbReference type="SAM" id="MobiDB-lite"/>
    </source>
</evidence>
<dbReference type="RefSeq" id="WP_200786201.1">
    <property type="nucleotide sequence ID" value="NZ_JAEDAO010000001.1"/>
</dbReference>
<dbReference type="Proteomes" id="UP000617041">
    <property type="component" value="Unassembled WGS sequence"/>
</dbReference>
<name>A0A934PZ85_9BURK</name>
<dbReference type="EMBL" id="JAEDAO010000001">
    <property type="protein sequence ID" value="MBK0391379.1"/>
    <property type="molecule type" value="Genomic_DNA"/>
</dbReference>
<keyword evidence="2" id="KW-0732">Signal</keyword>